<dbReference type="Proteomes" id="UP001177080">
    <property type="component" value="Unassembled WGS sequence"/>
</dbReference>
<gene>
    <name evidence="7" type="ORF">GB928_023885</name>
</gene>
<dbReference type="InterPro" id="IPR039425">
    <property type="entry name" value="RNA_pol_sigma-70-like"/>
</dbReference>
<evidence type="ECO:0000256" key="2">
    <source>
        <dbReference type="ARBA" id="ARBA00023015"/>
    </source>
</evidence>
<evidence type="ECO:0000313" key="7">
    <source>
        <dbReference type="EMBL" id="MDO6124241.1"/>
    </source>
</evidence>
<accession>A0ABT8XKH7</accession>
<evidence type="ECO:0000259" key="6">
    <source>
        <dbReference type="Pfam" id="PF08281"/>
    </source>
</evidence>
<dbReference type="InterPro" id="IPR013324">
    <property type="entry name" value="RNA_pol_sigma_r3/r4-like"/>
</dbReference>
<dbReference type="EMBL" id="WHSC02000011">
    <property type="protein sequence ID" value="MDO6124241.1"/>
    <property type="molecule type" value="Genomic_DNA"/>
</dbReference>
<dbReference type="PANTHER" id="PTHR43133">
    <property type="entry name" value="RNA POLYMERASE ECF-TYPE SIGMA FACTO"/>
    <property type="match status" value="1"/>
</dbReference>
<reference evidence="7" key="1">
    <citation type="submission" date="2022-04" db="EMBL/GenBank/DDBJ databases">
        <title>Shinella lacus sp. nov., a novel member of the genus Shinella from water.</title>
        <authorList>
            <person name="Deng Y."/>
        </authorList>
    </citation>
    <scope>NUCLEOTIDE SEQUENCE</scope>
    <source>
        <strain evidence="7">JCM 31239</strain>
    </source>
</reference>
<feature type="domain" description="RNA polymerase sigma factor 70 region 4 type 2" evidence="6">
    <location>
        <begin position="113"/>
        <end position="163"/>
    </location>
</feature>
<evidence type="ECO:0000256" key="1">
    <source>
        <dbReference type="ARBA" id="ARBA00010641"/>
    </source>
</evidence>
<dbReference type="Gene3D" id="1.10.1740.10">
    <property type="match status" value="1"/>
</dbReference>
<comment type="similarity">
    <text evidence="1">Belongs to the sigma-70 factor family. ECF subfamily.</text>
</comment>
<dbReference type="SUPFAM" id="SSF88659">
    <property type="entry name" value="Sigma3 and sigma4 domains of RNA polymerase sigma factors"/>
    <property type="match status" value="1"/>
</dbReference>
<sequence>MARPMHAAEEECAALSQQVVDLIPALRAFARTFTINATDGDDLVQETLFRALRSIETFRPGTSLKSWLFTIMRNTYCTQYRRRVREQPGASDCISLKLAVSPSQEWAMAETDLKKALSRLTREQRQIIVMVAGLGFSYEEAAGVIGCAVGTVKSRLNRAREALAQELGGNPLDHST</sequence>
<evidence type="ECO:0000313" key="8">
    <source>
        <dbReference type="Proteomes" id="UP001177080"/>
    </source>
</evidence>
<comment type="caution">
    <text evidence="7">The sequence shown here is derived from an EMBL/GenBank/DDBJ whole genome shotgun (WGS) entry which is preliminary data.</text>
</comment>
<dbReference type="Pfam" id="PF08281">
    <property type="entry name" value="Sigma70_r4_2"/>
    <property type="match status" value="1"/>
</dbReference>
<dbReference type="InterPro" id="IPR007627">
    <property type="entry name" value="RNA_pol_sigma70_r2"/>
</dbReference>
<dbReference type="SUPFAM" id="SSF88946">
    <property type="entry name" value="Sigma2 domain of RNA polymerase sigma factors"/>
    <property type="match status" value="1"/>
</dbReference>
<evidence type="ECO:0000256" key="4">
    <source>
        <dbReference type="ARBA" id="ARBA00023163"/>
    </source>
</evidence>
<dbReference type="Pfam" id="PF04542">
    <property type="entry name" value="Sigma70_r2"/>
    <property type="match status" value="1"/>
</dbReference>
<proteinExistence type="inferred from homology"/>
<protein>
    <submittedName>
        <fullName evidence="7">Sigma-70 family RNA polymerase sigma factor</fullName>
    </submittedName>
</protein>
<keyword evidence="8" id="KW-1185">Reference proteome</keyword>
<dbReference type="InterPro" id="IPR014284">
    <property type="entry name" value="RNA_pol_sigma-70_dom"/>
</dbReference>
<name>A0ABT8XKH7_9HYPH</name>
<keyword evidence="4" id="KW-0804">Transcription</keyword>
<dbReference type="RefSeq" id="WP_244763830.1">
    <property type="nucleotide sequence ID" value="NZ_JALJCJ010000009.1"/>
</dbReference>
<feature type="domain" description="RNA polymerase sigma-70 region 2" evidence="5">
    <location>
        <begin position="23"/>
        <end position="85"/>
    </location>
</feature>
<dbReference type="InterPro" id="IPR013249">
    <property type="entry name" value="RNA_pol_sigma70_r4_t2"/>
</dbReference>
<dbReference type="NCBIfam" id="TIGR02937">
    <property type="entry name" value="sigma70-ECF"/>
    <property type="match status" value="1"/>
</dbReference>
<dbReference type="PANTHER" id="PTHR43133:SF25">
    <property type="entry name" value="RNA POLYMERASE SIGMA FACTOR RFAY-RELATED"/>
    <property type="match status" value="1"/>
</dbReference>
<dbReference type="InterPro" id="IPR036388">
    <property type="entry name" value="WH-like_DNA-bd_sf"/>
</dbReference>
<keyword evidence="2" id="KW-0805">Transcription regulation</keyword>
<keyword evidence="3" id="KW-0731">Sigma factor</keyword>
<dbReference type="Gene3D" id="1.10.10.10">
    <property type="entry name" value="Winged helix-like DNA-binding domain superfamily/Winged helix DNA-binding domain"/>
    <property type="match status" value="1"/>
</dbReference>
<evidence type="ECO:0000256" key="3">
    <source>
        <dbReference type="ARBA" id="ARBA00023082"/>
    </source>
</evidence>
<organism evidence="7 8">
    <name type="scientific">Shinella curvata</name>
    <dbReference type="NCBI Taxonomy" id="1817964"/>
    <lineage>
        <taxon>Bacteria</taxon>
        <taxon>Pseudomonadati</taxon>
        <taxon>Pseudomonadota</taxon>
        <taxon>Alphaproteobacteria</taxon>
        <taxon>Hyphomicrobiales</taxon>
        <taxon>Rhizobiaceae</taxon>
        <taxon>Shinella</taxon>
    </lineage>
</organism>
<dbReference type="CDD" id="cd06171">
    <property type="entry name" value="Sigma70_r4"/>
    <property type="match status" value="1"/>
</dbReference>
<evidence type="ECO:0000259" key="5">
    <source>
        <dbReference type="Pfam" id="PF04542"/>
    </source>
</evidence>
<dbReference type="InterPro" id="IPR013325">
    <property type="entry name" value="RNA_pol_sigma_r2"/>
</dbReference>